<protein>
    <submittedName>
        <fullName evidence="3">Regulator of G-protein signaling 22</fullName>
    </submittedName>
</protein>
<dbReference type="GO" id="GO:0001965">
    <property type="term" value="F:G-protein alpha-subunit binding"/>
    <property type="evidence" value="ECO:0007669"/>
    <property type="project" value="InterPro"/>
</dbReference>
<name>A0A6J1VNG2_9SAUR</name>
<dbReference type="PROSITE" id="PS50132">
    <property type="entry name" value="RGS"/>
    <property type="match status" value="3"/>
</dbReference>
<dbReference type="Proteomes" id="UP000504612">
    <property type="component" value="Unplaced"/>
</dbReference>
<feature type="domain" description="RGS" evidence="1">
    <location>
        <begin position="1081"/>
        <end position="1187"/>
    </location>
</feature>
<dbReference type="GO" id="GO:0005737">
    <property type="term" value="C:cytoplasm"/>
    <property type="evidence" value="ECO:0007669"/>
    <property type="project" value="TreeGrafter"/>
</dbReference>
<dbReference type="SUPFAM" id="SSF48097">
    <property type="entry name" value="Regulator of G-protein signaling, RGS"/>
    <property type="match status" value="4"/>
</dbReference>
<dbReference type="GO" id="GO:0009966">
    <property type="term" value="P:regulation of signal transduction"/>
    <property type="evidence" value="ECO:0007669"/>
    <property type="project" value="InterPro"/>
</dbReference>
<dbReference type="PANTHER" id="PTHR46583:SF1">
    <property type="entry name" value="REGULATOR OF G-PROTEIN SIGNALING 22"/>
    <property type="match status" value="1"/>
</dbReference>
<reference evidence="3" key="1">
    <citation type="submission" date="2025-08" db="UniProtKB">
        <authorList>
            <consortium name="RefSeq"/>
        </authorList>
    </citation>
    <scope>IDENTIFICATION</scope>
</reference>
<dbReference type="Gene3D" id="1.10.167.10">
    <property type="entry name" value="Regulator of G-protein Signalling 4, domain 2"/>
    <property type="match status" value="3"/>
</dbReference>
<dbReference type="InterPro" id="IPR036305">
    <property type="entry name" value="RGS_sf"/>
</dbReference>
<dbReference type="InterPro" id="IPR048074">
    <property type="entry name" value="RGS22_RGS_fourth"/>
</dbReference>
<dbReference type="InterPro" id="IPR016137">
    <property type="entry name" value="RGS"/>
</dbReference>
<dbReference type="PANTHER" id="PTHR46583">
    <property type="entry name" value="REGULATOR OF G-PROTEIN SIGNALING 22"/>
    <property type="match status" value="1"/>
</dbReference>
<proteinExistence type="predicted"/>
<feature type="domain" description="RGS" evidence="1">
    <location>
        <begin position="912"/>
        <end position="971"/>
    </location>
</feature>
<dbReference type="SMART" id="SM00315">
    <property type="entry name" value="RGS"/>
    <property type="match status" value="2"/>
</dbReference>
<feature type="domain" description="RGS" evidence="1">
    <location>
        <begin position="724"/>
        <end position="830"/>
    </location>
</feature>
<accession>A0A6J1VNG2</accession>
<sequence>MNSKSSVKANSASCNECSWTLHSETPMPPCIRENEFEEYLATDSILVDFFNEFLCLPTFAEPVQFNPDFGIFEVASDVPQCMENQLKQMLRDHKPRNPIYDVTRQTKIQTSFSKDIKTPPSSAFSFNPNYSTMSLNREQAIEWIKKKRFPAFLGSDCYFEYRLAKLISQVEWSKTGISLVIDKTYYPWFSKGPPTIESPGENEDDLIMKRFYVSLGQATVTQTQDWFTLAKQSQNMIITDSITRPVTSSHVHFLTDTSKSLSTYEDTNSQDLCNSSTSIIKATTRSDHLGSESRIKKPNITDVPLLQKIEARRSIDEGCSLSLPDTPSRTLFRAYLGQDWDLTLPEKKSEDHMQCQDLASFRTMDEFSFAFVHYILKNSVAVVTGQPPENTPFDINFNKTTRVFIYELASREKSMESAFEKSPFVDGTVDGTDVKSEISAKSEKDNTETRAAWCVSHKTYDIGSRHEFERFKKFIRGTLGEKYWWLWIDIERLKALRTFKRQKRQLDRMKKLYLASNGDYYLTFEVLFKLNLVDADQWNVYNLKGIQSEVVKPLLLYWGPRFCVTHKAAIQATVTKLKIWHTRQQKPRIDVDPFPQMVSLLPLRPKSCMPKIAFPCYQRGETGLTTTFSKGAVMDIFPQRTIGLLSAILPQGQTAVQEDPYDLITLENIRKRPATACSTLSHMTLSDRMDYLKPLDRRYTYAEMIPGEISPDFSELGSSKMERMLQSLYLENRAGYVFTDYCEKSGHRLWRNSAYFWFDLQDYHQLFYQETLHPLKLCKQAQLLYANYIAPSATMAIGIEQTTKNEIYRRIDPPFEDLFDPAEEYILTLLLVPWMKMIEEDRETYGKVELVEEIRQLDSVYLKKLKDLQAEGISKKDEVKALAVEEVLQKSESIRLVESIEQEYPEGYKSYSIMKLVNNRLDLEQFRIFLEQQSASVDLLCWIDIEQFRRMLHKNKVQRDEKSKDIKKKYLNKKYFFGPDSPATKEEQEQVMKSRGGWGQVLHEHVCPVILLDIQKYAQRRLENKWLPQFYTHKNLGTWKTPKLQMEEAEEDILMQEQEKKQEPWKASCKNWVLSSQEIITFRKALMNPITALKFQHFVSLKGDLLGNGVIFWQEVQKYKDLCHSHCDESIIQDKITTIINCFINSAIPPALQIDIPQEQAQKIIEHRKELGPYVFREAQMTIFALLFKFWPMFCEFRGNLIDEAILPCLEREKKIHKKARELEEKVQRKKGSVPGKIGSAIESKLSITEFSPSSSFSGLGREFFWSYSKYIEALEQERVLLQIQEDLDKKSVAASAYSGLPSFLTLKSDTV</sequence>
<dbReference type="GeneID" id="113426392"/>
<dbReference type="KEGG" id="nss:113426392"/>
<feature type="non-terminal residue" evidence="3">
    <location>
        <position position="1312"/>
    </location>
</feature>
<dbReference type="CTD" id="26166"/>
<dbReference type="GO" id="GO:0005634">
    <property type="term" value="C:nucleus"/>
    <property type="evidence" value="ECO:0007669"/>
    <property type="project" value="TreeGrafter"/>
</dbReference>
<dbReference type="InterPro" id="IPR044926">
    <property type="entry name" value="RGS_subdomain_2"/>
</dbReference>
<keyword evidence="2" id="KW-1185">Reference proteome</keyword>
<evidence type="ECO:0000259" key="1">
    <source>
        <dbReference type="PROSITE" id="PS50132"/>
    </source>
</evidence>
<dbReference type="RefSeq" id="XP_026544535.1">
    <property type="nucleotide sequence ID" value="XM_026688750.1"/>
</dbReference>
<organism evidence="2 3">
    <name type="scientific">Notechis scutatus</name>
    <name type="common">mainland tiger snake</name>
    <dbReference type="NCBI Taxonomy" id="8663"/>
    <lineage>
        <taxon>Eukaryota</taxon>
        <taxon>Metazoa</taxon>
        <taxon>Chordata</taxon>
        <taxon>Craniata</taxon>
        <taxon>Vertebrata</taxon>
        <taxon>Euteleostomi</taxon>
        <taxon>Lepidosauria</taxon>
        <taxon>Squamata</taxon>
        <taxon>Bifurcata</taxon>
        <taxon>Unidentata</taxon>
        <taxon>Episquamata</taxon>
        <taxon>Toxicofera</taxon>
        <taxon>Serpentes</taxon>
        <taxon>Colubroidea</taxon>
        <taxon>Elapidae</taxon>
        <taxon>Hydrophiinae</taxon>
        <taxon>Notechis</taxon>
    </lineage>
</organism>
<dbReference type="InterPro" id="IPR048075">
    <property type="entry name" value="RGS22_RGS_second"/>
</dbReference>
<evidence type="ECO:0000313" key="3">
    <source>
        <dbReference type="RefSeq" id="XP_026544535.1"/>
    </source>
</evidence>
<dbReference type="CDD" id="cd08727">
    <property type="entry name" value="RGS_RGS22_2"/>
    <property type="match status" value="1"/>
</dbReference>
<gene>
    <name evidence="3" type="primary">RGS22</name>
</gene>
<evidence type="ECO:0000313" key="2">
    <source>
        <dbReference type="Proteomes" id="UP000504612"/>
    </source>
</evidence>
<dbReference type="Pfam" id="PF00615">
    <property type="entry name" value="RGS"/>
    <property type="match status" value="3"/>
</dbReference>
<dbReference type="CDD" id="cd08725">
    <property type="entry name" value="RGS_RGS22_4"/>
    <property type="match status" value="1"/>
</dbReference>
<dbReference type="InterPro" id="IPR042651">
    <property type="entry name" value="Rgs22"/>
</dbReference>